<gene>
    <name evidence="1" type="ORF">Pfra01_002574900</name>
</gene>
<accession>A0A9W6YD66</accession>
<proteinExistence type="predicted"/>
<dbReference type="AlphaFoldDB" id="A0A9W6YD66"/>
<dbReference type="OrthoDB" id="107123at2759"/>
<sequence length="231" mass="26016">MGVPLVGCASHQLKLAIKKYLAPYETLLDEVNALMLELRHDNNFAELKKHTDLQPVKRTVTRWSSTFTLLERYIHIRSEIKKVEAAEELVPTGGKHRKLVAVFEHLKIFESICKRLQRKGTDVAEVRLMFDGLVAEYPVMADHLKASAKIVHTPVFESGVVKVNAGTALVDGNNSSRALRGAGTSWKEAQGERGRLRVVVAPRKEIVGDCWRHQLRTQFVHCNQLCNVFAL</sequence>
<evidence type="ECO:0000313" key="1">
    <source>
        <dbReference type="EMBL" id="GMF59546.1"/>
    </source>
</evidence>
<dbReference type="PANTHER" id="PTHR40866">
    <property type="entry name" value="BED-TYPE DOMAIN-CONTAINING PROTEIN"/>
    <property type="match status" value="1"/>
</dbReference>
<protein>
    <submittedName>
        <fullName evidence="1">Unnamed protein product</fullName>
    </submittedName>
</protein>
<organism evidence="1 2">
    <name type="scientific">Phytophthora fragariaefolia</name>
    <dbReference type="NCBI Taxonomy" id="1490495"/>
    <lineage>
        <taxon>Eukaryota</taxon>
        <taxon>Sar</taxon>
        <taxon>Stramenopiles</taxon>
        <taxon>Oomycota</taxon>
        <taxon>Peronosporomycetes</taxon>
        <taxon>Peronosporales</taxon>
        <taxon>Peronosporaceae</taxon>
        <taxon>Phytophthora</taxon>
    </lineage>
</organism>
<dbReference type="Proteomes" id="UP001165121">
    <property type="component" value="Unassembled WGS sequence"/>
</dbReference>
<dbReference type="InterPro" id="IPR012337">
    <property type="entry name" value="RNaseH-like_sf"/>
</dbReference>
<name>A0A9W6YD66_9STRA</name>
<reference evidence="1" key="1">
    <citation type="submission" date="2023-04" db="EMBL/GenBank/DDBJ databases">
        <title>Phytophthora fragariaefolia NBRC 109709.</title>
        <authorList>
            <person name="Ichikawa N."/>
            <person name="Sato H."/>
            <person name="Tonouchi N."/>
        </authorList>
    </citation>
    <scope>NUCLEOTIDE SEQUENCE</scope>
    <source>
        <strain evidence="1">NBRC 109709</strain>
    </source>
</reference>
<keyword evidence="2" id="KW-1185">Reference proteome</keyword>
<comment type="caution">
    <text evidence="1">The sequence shown here is derived from an EMBL/GenBank/DDBJ whole genome shotgun (WGS) entry which is preliminary data.</text>
</comment>
<dbReference type="PANTHER" id="PTHR40866:SF1">
    <property type="entry name" value="BED-TYPE DOMAIN-CONTAINING PROTEIN"/>
    <property type="match status" value="1"/>
</dbReference>
<evidence type="ECO:0000313" key="2">
    <source>
        <dbReference type="Proteomes" id="UP001165121"/>
    </source>
</evidence>
<dbReference type="SUPFAM" id="SSF53098">
    <property type="entry name" value="Ribonuclease H-like"/>
    <property type="match status" value="1"/>
</dbReference>
<dbReference type="EMBL" id="BSXT01005058">
    <property type="protein sequence ID" value="GMF59546.1"/>
    <property type="molecule type" value="Genomic_DNA"/>
</dbReference>